<dbReference type="InterPro" id="IPR004089">
    <property type="entry name" value="MCPsignal_dom"/>
</dbReference>
<keyword evidence="11" id="KW-1185">Reference proteome</keyword>
<dbReference type="Gene3D" id="1.10.287.950">
    <property type="entry name" value="Methyl-accepting chemotaxis protein"/>
    <property type="match status" value="1"/>
</dbReference>
<dbReference type="SUPFAM" id="SSF58104">
    <property type="entry name" value="Methyl-accepting chemotaxis protein (MCP) signaling domain"/>
    <property type="match status" value="1"/>
</dbReference>
<evidence type="ECO:0000256" key="4">
    <source>
        <dbReference type="ARBA" id="ARBA00029447"/>
    </source>
</evidence>
<gene>
    <name evidence="10" type="ORF">KP803_01175</name>
</gene>
<dbReference type="CDD" id="cd11386">
    <property type="entry name" value="MCP_signal"/>
    <property type="match status" value="1"/>
</dbReference>
<dbReference type="EMBL" id="JAJHVV010000001">
    <property type="protein sequence ID" value="MCK6261880.1"/>
    <property type="molecule type" value="Genomic_DNA"/>
</dbReference>
<dbReference type="PROSITE" id="PS50111">
    <property type="entry name" value="CHEMOTAXIS_TRANSDUC_2"/>
    <property type="match status" value="1"/>
</dbReference>
<dbReference type="InterPro" id="IPR003660">
    <property type="entry name" value="HAMP_dom"/>
</dbReference>
<dbReference type="Proteomes" id="UP001139559">
    <property type="component" value="Unassembled WGS sequence"/>
</dbReference>
<evidence type="ECO:0000256" key="6">
    <source>
        <dbReference type="SAM" id="MobiDB-lite"/>
    </source>
</evidence>
<evidence type="ECO:0000256" key="1">
    <source>
        <dbReference type="ARBA" id="ARBA00004370"/>
    </source>
</evidence>
<keyword evidence="2" id="KW-0145">Chemotaxis</keyword>
<evidence type="ECO:0000256" key="7">
    <source>
        <dbReference type="SAM" id="Phobius"/>
    </source>
</evidence>
<evidence type="ECO:0000259" key="9">
    <source>
        <dbReference type="PROSITE" id="PS50885"/>
    </source>
</evidence>
<dbReference type="PANTHER" id="PTHR43531:SF11">
    <property type="entry name" value="METHYL-ACCEPTING CHEMOTAXIS PROTEIN 3"/>
    <property type="match status" value="1"/>
</dbReference>
<organism evidence="10 11">
    <name type="scientific">Vibrio amylolyticus</name>
    <dbReference type="NCBI Taxonomy" id="2847292"/>
    <lineage>
        <taxon>Bacteria</taxon>
        <taxon>Pseudomonadati</taxon>
        <taxon>Pseudomonadota</taxon>
        <taxon>Gammaproteobacteria</taxon>
        <taxon>Vibrionales</taxon>
        <taxon>Vibrionaceae</taxon>
        <taxon>Vibrio</taxon>
    </lineage>
</organism>
<feature type="transmembrane region" description="Helical" evidence="7">
    <location>
        <begin position="317"/>
        <end position="337"/>
    </location>
</feature>
<keyword evidence="7" id="KW-0812">Transmembrane</keyword>
<dbReference type="CDD" id="cd06225">
    <property type="entry name" value="HAMP"/>
    <property type="match status" value="1"/>
</dbReference>
<feature type="domain" description="Methyl-accepting transducer" evidence="8">
    <location>
        <begin position="397"/>
        <end position="612"/>
    </location>
</feature>
<accession>A0A9X1XJ09</accession>
<keyword evidence="7" id="KW-1133">Transmembrane helix</keyword>
<feature type="region of interest" description="Disordered" evidence="6">
    <location>
        <begin position="630"/>
        <end position="661"/>
    </location>
</feature>
<dbReference type="FunFam" id="1.10.287.950:FF:000001">
    <property type="entry name" value="Methyl-accepting chemotaxis sensory transducer"/>
    <property type="match status" value="1"/>
</dbReference>
<name>A0A9X1XJ09_9VIBR</name>
<dbReference type="PROSITE" id="PS50885">
    <property type="entry name" value="HAMP"/>
    <property type="match status" value="1"/>
</dbReference>
<dbReference type="Pfam" id="PF00015">
    <property type="entry name" value="MCPsignal"/>
    <property type="match status" value="1"/>
</dbReference>
<dbReference type="GO" id="GO:0005886">
    <property type="term" value="C:plasma membrane"/>
    <property type="evidence" value="ECO:0007669"/>
    <property type="project" value="TreeGrafter"/>
</dbReference>
<dbReference type="PANTHER" id="PTHR43531">
    <property type="entry name" value="PROTEIN ICFG"/>
    <property type="match status" value="1"/>
</dbReference>
<dbReference type="PRINTS" id="PR00260">
    <property type="entry name" value="CHEMTRNSDUCR"/>
</dbReference>
<dbReference type="Pfam" id="PF00672">
    <property type="entry name" value="HAMP"/>
    <property type="match status" value="1"/>
</dbReference>
<evidence type="ECO:0000256" key="5">
    <source>
        <dbReference type="PROSITE-ProRule" id="PRU00284"/>
    </source>
</evidence>
<dbReference type="SMART" id="SM00283">
    <property type="entry name" value="MA"/>
    <property type="match status" value="1"/>
</dbReference>
<sequence length="661" mass="72679">MIGKLSIRNKIIIAMCTMGLLLLIIAISVQIKNRTIESYAVSVGQGDIPAAILSLSMLDELGDMNSNVLEFITGEAEEKEDFVANYTEFVTFFEQLKQLNSIEPVLMRQIEDLSKRYYDDMESLVFQRFDPTLELKAVEQYKYLIKNFSEPLERLLDTLKEEEVADAGQGDFDEVLNDDLPGVRYYLELIDEQGDMMSALNDYMRGELGAVDAFENEARTFASFLAQIKPLERKPSEIQSLSEVEQMYVEIYKGGKNIFDTYRPRDKLEAAIQIDKLEHEVFSKLETILDDISASANAQSTESLNNLVDAARESITLIWSLLGLAVVLAFIIALFLIKGIVIPIRALAEAAEDLRSGEGDLTRRIPDFGSDEVGETAQSFNGFIDKLQNILLDIQRSVESIAHSTNEVTTTSQMLSSTSSQLAASVEETSASLDQMSSSISMNTDNSKVTNGIATQSSSEANEGGQAVNDTVDAMTAIAEKIGIIEDIAYKTNLLALNAAIEAARAGEHGKGFAVVADEVRKLAERSQVAAQEISTLADNSVKVAQHAGDMLNRMVPNIQKTADLVQEITAASTEQSTSVAEINRTVSQLDEIAQQNASASEELASTAVMVQEQTSEIRKTVSFFKLTSNRDSSYNTTNKERNWSSKGAAQSESGYVPFKD</sequence>
<comment type="subcellular location">
    <subcellularLocation>
        <location evidence="1">Membrane</location>
    </subcellularLocation>
</comment>
<dbReference type="SMART" id="SM00304">
    <property type="entry name" value="HAMP"/>
    <property type="match status" value="1"/>
</dbReference>
<protein>
    <submittedName>
        <fullName evidence="10">Methyl-accepting chemotaxis protein</fullName>
    </submittedName>
</protein>
<evidence type="ECO:0000256" key="2">
    <source>
        <dbReference type="ARBA" id="ARBA00022500"/>
    </source>
</evidence>
<evidence type="ECO:0000259" key="8">
    <source>
        <dbReference type="PROSITE" id="PS50111"/>
    </source>
</evidence>
<dbReference type="GO" id="GO:0006935">
    <property type="term" value="P:chemotaxis"/>
    <property type="evidence" value="ECO:0007669"/>
    <property type="project" value="UniProtKB-KW"/>
</dbReference>
<feature type="domain" description="HAMP" evidence="9">
    <location>
        <begin position="338"/>
        <end position="392"/>
    </location>
</feature>
<keyword evidence="3 5" id="KW-0807">Transducer</keyword>
<dbReference type="InterPro" id="IPR051310">
    <property type="entry name" value="MCP_chemotaxis"/>
</dbReference>
<dbReference type="GO" id="GO:0007165">
    <property type="term" value="P:signal transduction"/>
    <property type="evidence" value="ECO:0007669"/>
    <property type="project" value="UniProtKB-KW"/>
</dbReference>
<feature type="transmembrane region" description="Helical" evidence="7">
    <location>
        <begin position="12"/>
        <end position="31"/>
    </location>
</feature>
<comment type="similarity">
    <text evidence="4">Belongs to the methyl-accepting chemotaxis (MCP) protein family.</text>
</comment>
<dbReference type="AlphaFoldDB" id="A0A9X1XJ09"/>
<evidence type="ECO:0000313" key="10">
    <source>
        <dbReference type="EMBL" id="MCK6261880.1"/>
    </source>
</evidence>
<dbReference type="InterPro" id="IPR004090">
    <property type="entry name" value="Chemotax_Me-accpt_rcpt"/>
</dbReference>
<keyword evidence="7" id="KW-0472">Membrane</keyword>
<proteinExistence type="inferred from homology"/>
<dbReference type="GO" id="GO:0004888">
    <property type="term" value="F:transmembrane signaling receptor activity"/>
    <property type="evidence" value="ECO:0007669"/>
    <property type="project" value="InterPro"/>
</dbReference>
<reference evidence="10" key="1">
    <citation type="submission" date="2021-11" db="EMBL/GenBank/DDBJ databases">
        <title>Vibrio ZSDE26 sp. nov. and Vibrio ZSDZ34 sp. nov., isolated from coastal seawater in Qingdao.</title>
        <authorList>
            <person name="Zhang P."/>
        </authorList>
    </citation>
    <scope>NUCLEOTIDE SEQUENCE</scope>
    <source>
        <strain evidence="10">ZSDE26</strain>
    </source>
</reference>
<feature type="compositionally biased region" description="Polar residues" evidence="6">
    <location>
        <begin position="645"/>
        <end position="654"/>
    </location>
</feature>
<evidence type="ECO:0000313" key="11">
    <source>
        <dbReference type="Proteomes" id="UP001139559"/>
    </source>
</evidence>
<evidence type="ECO:0000256" key="3">
    <source>
        <dbReference type="ARBA" id="ARBA00023224"/>
    </source>
</evidence>
<comment type="caution">
    <text evidence="10">The sequence shown here is derived from an EMBL/GenBank/DDBJ whole genome shotgun (WGS) entry which is preliminary data.</text>
</comment>